<accession>A0ABM4D590</accession>
<evidence type="ECO:0000256" key="1">
    <source>
        <dbReference type="ARBA" id="ARBA00004498"/>
    </source>
</evidence>
<evidence type="ECO:0000256" key="3">
    <source>
        <dbReference type="ARBA" id="ARBA00022473"/>
    </source>
</evidence>
<keyword evidence="9" id="KW-0732">Signal</keyword>
<evidence type="ECO:0000313" key="10">
    <source>
        <dbReference type="Proteomes" id="UP001652625"/>
    </source>
</evidence>
<keyword evidence="7" id="KW-1015">Disulfide bond</keyword>
<keyword evidence="4" id="KW-0964">Secreted</keyword>
<keyword evidence="6 8" id="KW-0879">Wnt signaling pathway</keyword>
<comment type="function">
    <text evidence="8">Ligand for members of the frizzled family of seven transmembrane receptors.</text>
</comment>
<dbReference type="Pfam" id="PF00110">
    <property type="entry name" value="wnt"/>
    <property type="match status" value="1"/>
</dbReference>
<dbReference type="GeneID" id="100214958"/>
<evidence type="ECO:0000256" key="2">
    <source>
        <dbReference type="ARBA" id="ARBA00005683"/>
    </source>
</evidence>
<keyword evidence="10" id="KW-1185">Reference proteome</keyword>
<sequence length="358" mass="40937">MLVLRSLYISQCFHLVMAHWWLSSQVFFTETTNSCNNMVGFTKEQIELCKKYPLLINVIGKGARKALVECQEQFSFHKWNCSHTDQKKRLLLGILTSQGTREAAFFRAVTSAGVTDEIIRACNMDKYSDTCQCEHLPNFINEKLKWHECNDNIKFGAMFAHKFLDAKEKGADASGLMNKQNNLAGQMAVKQHSLLICICHGVSGACNMKTCRHSISPFKQVGNFLQKKYHSAIHTYFDQNKNELVPVKHGVLEHTKYDLVYLEPSPDYCIKNSYKGILGVAGRQCNKASYGPDGCDSMCCGMGFHTKKVTVESNCNCKFHWCCSVKCEKCISNVNYYYCRDQTKNQKKKRKNKERKKE</sequence>
<keyword evidence="5" id="KW-0272">Extracellular matrix</keyword>
<dbReference type="CDD" id="cd13113">
    <property type="entry name" value="Wnt"/>
    <property type="match status" value="1"/>
</dbReference>
<evidence type="ECO:0000256" key="7">
    <source>
        <dbReference type="ARBA" id="ARBA00023157"/>
    </source>
</evidence>
<dbReference type="PRINTS" id="PR01349">
    <property type="entry name" value="WNTPROTEIN"/>
</dbReference>
<dbReference type="Proteomes" id="UP001652625">
    <property type="component" value="Chromosome 12"/>
</dbReference>
<name>A0ABM4D590_HYDVU</name>
<evidence type="ECO:0000256" key="4">
    <source>
        <dbReference type="ARBA" id="ARBA00022525"/>
    </source>
</evidence>
<reference evidence="11" key="1">
    <citation type="submission" date="2025-08" db="UniProtKB">
        <authorList>
            <consortium name="RefSeq"/>
        </authorList>
    </citation>
    <scope>IDENTIFICATION</scope>
</reference>
<dbReference type="Gene3D" id="3.30.2460.20">
    <property type="match status" value="1"/>
</dbReference>
<evidence type="ECO:0000256" key="8">
    <source>
        <dbReference type="RuleBase" id="RU003500"/>
    </source>
</evidence>
<feature type="chain" id="PRO_5047042913" description="Protein Wnt" evidence="9">
    <location>
        <begin position="19"/>
        <end position="358"/>
    </location>
</feature>
<dbReference type="SMART" id="SM00097">
    <property type="entry name" value="WNT1"/>
    <property type="match status" value="1"/>
</dbReference>
<proteinExistence type="inferred from homology"/>
<feature type="signal peptide" evidence="9">
    <location>
        <begin position="1"/>
        <end position="18"/>
    </location>
</feature>
<dbReference type="RefSeq" id="XP_065669450.1">
    <property type="nucleotide sequence ID" value="XM_065813378.1"/>
</dbReference>
<keyword evidence="3 8" id="KW-0217">Developmental protein</keyword>
<comment type="subcellular location">
    <subcellularLocation>
        <location evidence="1 8">Secreted</location>
        <location evidence="1 8">Extracellular space</location>
        <location evidence="1 8">Extracellular matrix</location>
    </subcellularLocation>
</comment>
<organism evidence="10 11">
    <name type="scientific">Hydra vulgaris</name>
    <name type="common">Hydra</name>
    <name type="synonym">Hydra attenuata</name>
    <dbReference type="NCBI Taxonomy" id="6087"/>
    <lineage>
        <taxon>Eukaryota</taxon>
        <taxon>Metazoa</taxon>
        <taxon>Cnidaria</taxon>
        <taxon>Hydrozoa</taxon>
        <taxon>Hydroidolina</taxon>
        <taxon>Anthoathecata</taxon>
        <taxon>Aplanulata</taxon>
        <taxon>Hydridae</taxon>
        <taxon>Hydra</taxon>
    </lineage>
</organism>
<dbReference type="PANTHER" id="PTHR12027">
    <property type="entry name" value="WNT RELATED"/>
    <property type="match status" value="1"/>
</dbReference>
<protein>
    <recommendedName>
        <fullName evidence="8">Protein Wnt</fullName>
    </recommendedName>
</protein>
<evidence type="ECO:0000256" key="6">
    <source>
        <dbReference type="ARBA" id="ARBA00022687"/>
    </source>
</evidence>
<evidence type="ECO:0000256" key="9">
    <source>
        <dbReference type="SAM" id="SignalP"/>
    </source>
</evidence>
<gene>
    <name evidence="11" type="primary">hywnt2</name>
</gene>
<evidence type="ECO:0000313" key="11">
    <source>
        <dbReference type="RefSeq" id="XP_065669450.1"/>
    </source>
</evidence>
<dbReference type="InterPro" id="IPR005817">
    <property type="entry name" value="Wnt"/>
</dbReference>
<comment type="similarity">
    <text evidence="2 8">Belongs to the Wnt family.</text>
</comment>
<evidence type="ECO:0000256" key="5">
    <source>
        <dbReference type="ARBA" id="ARBA00022530"/>
    </source>
</evidence>
<dbReference type="InterPro" id="IPR043158">
    <property type="entry name" value="Wnt_C"/>
</dbReference>